<evidence type="ECO:0000313" key="1">
    <source>
        <dbReference type="EMBL" id="MEQ2440517.1"/>
    </source>
</evidence>
<organism evidence="1 2">
    <name type="scientific">Solibaculum intestinale</name>
    <dbReference type="NCBI Taxonomy" id="3133165"/>
    <lineage>
        <taxon>Bacteria</taxon>
        <taxon>Bacillati</taxon>
        <taxon>Bacillota</taxon>
        <taxon>Clostridia</taxon>
        <taxon>Eubacteriales</taxon>
        <taxon>Oscillospiraceae</taxon>
        <taxon>Solibaculum</taxon>
    </lineage>
</organism>
<dbReference type="Proteomes" id="UP001489509">
    <property type="component" value="Unassembled WGS sequence"/>
</dbReference>
<sequence length="114" mass="12796">MTPLKQIYETLKQAGIPVFFPGQHNGIGMTPYVVVREGETKPNGGDLTGTTAFELFAYAPIHNYSGLLSLIALIKQAMKPLYHIRPTGRVYGQGIESDYQMHRAILEYEAQRRL</sequence>
<reference evidence="1 2" key="1">
    <citation type="submission" date="2024-03" db="EMBL/GenBank/DDBJ databases">
        <title>Human intestinal bacterial collection.</title>
        <authorList>
            <person name="Pauvert C."/>
            <person name="Hitch T.C.A."/>
            <person name="Clavel T."/>
        </authorList>
    </citation>
    <scope>NUCLEOTIDE SEQUENCE [LARGE SCALE GENOMIC DNA]</scope>
    <source>
        <strain evidence="1 2">CLA-JM-H44</strain>
    </source>
</reference>
<dbReference type="EMBL" id="JBBMFD010000009">
    <property type="protein sequence ID" value="MEQ2440517.1"/>
    <property type="molecule type" value="Genomic_DNA"/>
</dbReference>
<keyword evidence="2" id="KW-1185">Reference proteome</keyword>
<accession>A0ABV1DZM8</accession>
<proteinExistence type="predicted"/>
<evidence type="ECO:0000313" key="2">
    <source>
        <dbReference type="Proteomes" id="UP001489509"/>
    </source>
</evidence>
<protein>
    <recommendedName>
        <fullName evidence="3">DUF3168 domain-containing protein</fullName>
    </recommendedName>
</protein>
<gene>
    <name evidence="1" type="ORF">WMO26_06740</name>
</gene>
<dbReference type="RefSeq" id="WP_349219130.1">
    <property type="nucleotide sequence ID" value="NZ_JBBMFD010000009.1"/>
</dbReference>
<name>A0ABV1DZM8_9FIRM</name>
<evidence type="ECO:0008006" key="3">
    <source>
        <dbReference type="Google" id="ProtNLM"/>
    </source>
</evidence>
<comment type="caution">
    <text evidence="1">The sequence shown here is derived from an EMBL/GenBank/DDBJ whole genome shotgun (WGS) entry which is preliminary data.</text>
</comment>